<dbReference type="GO" id="GO:0000155">
    <property type="term" value="F:phosphorelay sensor kinase activity"/>
    <property type="evidence" value="ECO:0007669"/>
    <property type="project" value="InterPro"/>
</dbReference>
<comment type="subcellular location">
    <subcellularLocation>
        <location evidence="1">Cell membrane</location>
        <topology evidence="1">Multi-pass membrane protein</topology>
    </subcellularLocation>
</comment>
<feature type="transmembrane region" description="Helical" evidence="6">
    <location>
        <begin position="23"/>
        <end position="43"/>
    </location>
</feature>
<dbReference type="RefSeq" id="WP_189022434.1">
    <property type="nucleotide sequence ID" value="NZ_BMKR01000003.1"/>
</dbReference>
<name>A0A917C1T4_9BACL</name>
<dbReference type="InterPro" id="IPR010559">
    <property type="entry name" value="Sig_transdc_His_kin_internal"/>
</dbReference>
<dbReference type="InterPro" id="IPR050640">
    <property type="entry name" value="Bact_2-comp_sensor_kinase"/>
</dbReference>
<evidence type="ECO:0000256" key="5">
    <source>
        <dbReference type="ARBA" id="ARBA00023136"/>
    </source>
</evidence>
<evidence type="ECO:0000256" key="2">
    <source>
        <dbReference type="ARBA" id="ARBA00022475"/>
    </source>
</evidence>
<dbReference type="PANTHER" id="PTHR34220:SF7">
    <property type="entry name" value="SENSOR HISTIDINE KINASE YPDA"/>
    <property type="match status" value="1"/>
</dbReference>
<keyword evidence="9" id="KW-1185">Reference proteome</keyword>
<keyword evidence="3" id="KW-0597">Phosphoprotein</keyword>
<evidence type="ECO:0000313" key="9">
    <source>
        <dbReference type="Proteomes" id="UP000637643"/>
    </source>
</evidence>
<evidence type="ECO:0000256" key="1">
    <source>
        <dbReference type="ARBA" id="ARBA00004651"/>
    </source>
</evidence>
<keyword evidence="6" id="KW-0812">Transmembrane</keyword>
<dbReference type="EMBL" id="BMKR01000003">
    <property type="protein sequence ID" value="GGF66554.1"/>
    <property type="molecule type" value="Genomic_DNA"/>
</dbReference>
<keyword evidence="2" id="KW-1003">Cell membrane</keyword>
<evidence type="ECO:0000256" key="4">
    <source>
        <dbReference type="ARBA" id="ARBA00022679"/>
    </source>
</evidence>
<dbReference type="Pfam" id="PF06580">
    <property type="entry name" value="His_kinase"/>
    <property type="match status" value="1"/>
</dbReference>
<feature type="domain" description="HAMP" evidence="7">
    <location>
        <begin position="335"/>
        <end position="387"/>
    </location>
</feature>
<proteinExistence type="predicted"/>
<evidence type="ECO:0000313" key="8">
    <source>
        <dbReference type="EMBL" id="GGF66554.1"/>
    </source>
</evidence>
<dbReference type="Gene3D" id="3.30.450.20">
    <property type="entry name" value="PAS domain"/>
    <property type="match status" value="1"/>
</dbReference>
<keyword evidence="5 6" id="KW-0472">Membrane</keyword>
<dbReference type="SUPFAM" id="SSF158472">
    <property type="entry name" value="HAMP domain-like"/>
    <property type="match status" value="1"/>
</dbReference>
<keyword evidence="6" id="KW-1133">Transmembrane helix</keyword>
<gene>
    <name evidence="8" type="ORF">GCM10010912_09430</name>
</gene>
<evidence type="ECO:0000259" key="7">
    <source>
        <dbReference type="PROSITE" id="PS50885"/>
    </source>
</evidence>
<evidence type="ECO:0000256" key="6">
    <source>
        <dbReference type="SAM" id="Phobius"/>
    </source>
</evidence>
<dbReference type="PROSITE" id="PS50885">
    <property type="entry name" value="HAMP"/>
    <property type="match status" value="1"/>
</dbReference>
<keyword evidence="4" id="KW-0808">Transferase</keyword>
<dbReference type="Gene3D" id="3.30.565.10">
    <property type="entry name" value="Histidine kinase-like ATPase, C-terminal domain"/>
    <property type="match status" value="1"/>
</dbReference>
<sequence length="618" mass="70624">MRKLYDTLSRTLFLYNFSIRSRLILYFLFLVLLPTTIISITIYKKSTDIITRNMNTSIENNLNLIQDHLAQRFESADNAMISLYLNNEFADVISSNRPTDSTGIINELTALNKILENFPVNGTTGGKGVPMLYMLNRPEYTQYNFSRRVYNMDLISLKPWYLGIPARSNFTVVGLSSLNSQFTLKFAKRLFGIRHAQLPYVGLLTVDIPVAELSPLLDHYKPTPGSRIYVADQTGTIAISPDDTLLGQNLSTQDYYSGMLGSIPASPGFHSFRHTLQGEPMLVYYKQVEATGWTILSFSPVRELNGELASFQRVMYLVLAICMLVSLLMALLLSENISAPIRKFIQSMSHAESGNFNIIIRYKRKDEFAYLFSRYNKLLLQIKALIDKLYVTELRKKEAELQTLQAQINPHFLYNTLDSINWIAIHHEIPEISQMVTSLSDFFRYSLSKGKNIIPLKDELRQVESYLQIQHFRFRDKLEYELEEADPAVLEQCLVVKLSLQPLVENAIIHGIQKRRGKGRIRIRVESSAELLCISVFDDGLGDDPGRLNALLTDKDQQHTAYGIRNVQMRIQQFFGEGYGIRYYANLEDGRGLLAVLRFPVVTTWEEAGTDADDDYRG</sequence>
<dbReference type="GO" id="GO:0005886">
    <property type="term" value="C:plasma membrane"/>
    <property type="evidence" value="ECO:0007669"/>
    <property type="project" value="UniProtKB-SubCell"/>
</dbReference>
<protein>
    <recommendedName>
        <fullName evidence="7">HAMP domain-containing protein</fullName>
    </recommendedName>
</protein>
<evidence type="ECO:0000256" key="3">
    <source>
        <dbReference type="ARBA" id="ARBA00022553"/>
    </source>
</evidence>
<dbReference type="CDD" id="cd12912">
    <property type="entry name" value="PDC2_MCP_like"/>
    <property type="match status" value="1"/>
</dbReference>
<dbReference type="Proteomes" id="UP000637643">
    <property type="component" value="Unassembled WGS sequence"/>
</dbReference>
<dbReference type="AlphaFoldDB" id="A0A917C1T4"/>
<dbReference type="Gene3D" id="6.10.340.10">
    <property type="match status" value="1"/>
</dbReference>
<dbReference type="InterPro" id="IPR003660">
    <property type="entry name" value="HAMP_dom"/>
</dbReference>
<reference evidence="8" key="2">
    <citation type="submission" date="2020-09" db="EMBL/GenBank/DDBJ databases">
        <authorList>
            <person name="Sun Q."/>
            <person name="Zhou Y."/>
        </authorList>
    </citation>
    <scope>NUCLEOTIDE SEQUENCE</scope>
    <source>
        <strain evidence="8">CGMCC 1.16134</strain>
    </source>
</reference>
<comment type="caution">
    <text evidence="8">The sequence shown here is derived from an EMBL/GenBank/DDBJ whole genome shotgun (WGS) entry which is preliminary data.</text>
</comment>
<dbReference type="PANTHER" id="PTHR34220">
    <property type="entry name" value="SENSOR HISTIDINE KINASE YPDA"/>
    <property type="match status" value="1"/>
</dbReference>
<reference evidence="8" key="1">
    <citation type="journal article" date="2014" name="Int. J. Syst. Evol. Microbiol.">
        <title>Complete genome sequence of Corynebacterium casei LMG S-19264T (=DSM 44701T), isolated from a smear-ripened cheese.</title>
        <authorList>
            <consortium name="US DOE Joint Genome Institute (JGI-PGF)"/>
            <person name="Walter F."/>
            <person name="Albersmeier A."/>
            <person name="Kalinowski J."/>
            <person name="Ruckert C."/>
        </authorList>
    </citation>
    <scope>NUCLEOTIDE SEQUENCE</scope>
    <source>
        <strain evidence="8">CGMCC 1.16134</strain>
    </source>
</reference>
<accession>A0A917C1T4</accession>
<organism evidence="8 9">
    <name type="scientific">Paenibacillus albidus</name>
    <dbReference type="NCBI Taxonomy" id="2041023"/>
    <lineage>
        <taxon>Bacteria</taxon>
        <taxon>Bacillati</taxon>
        <taxon>Bacillota</taxon>
        <taxon>Bacilli</taxon>
        <taxon>Bacillales</taxon>
        <taxon>Paenibacillaceae</taxon>
        <taxon>Paenibacillus</taxon>
    </lineage>
</organism>
<dbReference type="SUPFAM" id="SSF55874">
    <property type="entry name" value="ATPase domain of HSP90 chaperone/DNA topoisomerase II/histidine kinase"/>
    <property type="match status" value="1"/>
</dbReference>
<feature type="transmembrane region" description="Helical" evidence="6">
    <location>
        <begin position="314"/>
        <end position="333"/>
    </location>
</feature>
<dbReference type="InterPro" id="IPR036890">
    <property type="entry name" value="HATPase_C_sf"/>
</dbReference>